<protein>
    <submittedName>
        <fullName evidence="2">Uncharacterized protein</fullName>
    </submittedName>
</protein>
<keyword evidence="3" id="KW-1185">Reference proteome</keyword>
<gene>
    <name evidence="2" type="ORF">ACFO0D_05195</name>
</gene>
<dbReference type="EMBL" id="JBHSEI010000002">
    <property type="protein sequence ID" value="MFC4637734.1"/>
    <property type="molecule type" value="Genomic_DNA"/>
</dbReference>
<dbReference type="Proteomes" id="UP001595952">
    <property type="component" value="Unassembled WGS sequence"/>
</dbReference>
<evidence type="ECO:0000313" key="2">
    <source>
        <dbReference type="EMBL" id="MFC4637734.1"/>
    </source>
</evidence>
<comment type="caution">
    <text evidence="2">The sequence shown here is derived from an EMBL/GenBank/DDBJ whole genome shotgun (WGS) entry which is preliminary data.</text>
</comment>
<proteinExistence type="predicted"/>
<evidence type="ECO:0000256" key="1">
    <source>
        <dbReference type="SAM" id="MobiDB-lite"/>
    </source>
</evidence>
<organism evidence="2 3">
    <name type="scientific">Deinococcus hohokamensis</name>
    <dbReference type="NCBI Taxonomy" id="309883"/>
    <lineage>
        <taxon>Bacteria</taxon>
        <taxon>Thermotogati</taxon>
        <taxon>Deinococcota</taxon>
        <taxon>Deinococci</taxon>
        <taxon>Deinococcales</taxon>
        <taxon>Deinococcaceae</taxon>
        <taxon>Deinococcus</taxon>
    </lineage>
</organism>
<accession>A0ABV9I6B9</accession>
<sequence>MKDAQLLPLSERPEGFPLRVYRALKLLRCSGCQTPIVPGEQLTRSADLAAMSPGFAYVNCVTCQPVPTRRPPVPAASPRRPAPAPRKVAAPTDMWVVLRKKRASWGAVVVRGGQVVASGGGPLEFSSKVVTDTPEAKCAADARPELVA</sequence>
<feature type="region of interest" description="Disordered" evidence="1">
    <location>
        <begin position="68"/>
        <end position="88"/>
    </location>
</feature>
<reference evidence="3" key="1">
    <citation type="journal article" date="2019" name="Int. J. Syst. Evol. Microbiol.">
        <title>The Global Catalogue of Microorganisms (GCM) 10K type strain sequencing project: providing services to taxonomists for standard genome sequencing and annotation.</title>
        <authorList>
            <consortium name="The Broad Institute Genomics Platform"/>
            <consortium name="The Broad Institute Genome Sequencing Center for Infectious Disease"/>
            <person name="Wu L."/>
            <person name="Ma J."/>
        </authorList>
    </citation>
    <scope>NUCLEOTIDE SEQUENCE [LARGE SCALE GENOMIC DNA]</scope>
    <source>
        <strain evidence="3">CCUG 55995</strain>
    </source>
</reference>
<feature type="compositionally biased region" description="Pro residues" evidence="1">
    <location>
        <begin position="68"/>
        <end position="84"/>
    </location>
</feature>
<dbReference type="RefSeq" id="WP_380060768.1">
    <property type="nucleotide sequence ID" value="NZ_JBHSEI010000002.1"/>
</dbReference>
<evidence type="ECO:0000313" key="3">
    <source>
        <dbReference type="Proteomes" id="UP001595952"/>
    </source>
</evidence>
<name>A0ABV9I6B9_9DEIO</name>